<dbReference type="OrthoDB" id="3010376at2"/>
<dbReference type="EMBL" id="JMQA01000020">
    <property type="protein sequence ID" value="KFN09954.1"/>
    <property type="molecule type" value="Genomic_DNA"/>
</dbReference>
<keyword evidence="4 5" id="KW-0472">Membrane</keyword>
<dbReference type="CDD" id="cd07346">
    <property type="entry name" value="ABC_6TM_exporters"/>
    <property type="match status" value="1"/>
</dbReference>
<evidence type="ECO:0000256" key="4">
    <source>
        <dbReference type="ARBA" id="ARBA00023136"/>
    </source>
</evidence>
<evidence type="ECO:0000313" key="7">
    <source>
        <dbReference type="EMBL" id="KFN09954.1"/>
    </source>
</evidence>
<dbReference type="AlphaFoldDB" id="A0A090ZF66"/>
<feature type="transmembrane region" description="Helical" evidence="5">
    <location>
        <begin position="134"/>
        <end position="152"/>
    </location>
</feature>
<evidence type="ECO:0000313" key="8">
    <source>
        <dbReference type="Proteomes" id="UP000029278"/>
    </source>
</evidence>
<dbReference type="PANTHER" id="PTHR43394:SF1">
    <property type="entry name" value="ATP-BINDING CASSETTE SUB-FAMILY B MEMBER 10, MITOCHONDRIAL"/>
    <property type="match status" value="1"/>
</dbReference>
<dbReference type="PATRIC" id="fig|44252.3.peg.1751"/>
<keyword evidence="2 5" id="KW-0812">Transmembrane</keyword>
<proteinExistence type="predicted"/>
<dbReference type="GO" id="GO:0005524">
    <property type="term" value="F:ATP binding"/>
    <property type="evidence" value="ECO:0007669"/>
    <property type="project" value="InterPro"/>
</dbReference>
<dbReference type="PANTHER" id="PTHR43394">
    <property type="entry name" value="ATP-DEPENDENT PERMEASE MDL1, MITOCHONDRIAL"/>
    <property type="match status" value="1"/>
</dbReference>
<dbReference type="GO" id="GO:0005886">
    <property type="term" value="C:plasma membrane"/>
    <property type="evidence" value="ECO:0007669"/>
    <property type="project" value="UniProtKB-SubCell"/>
</dbReference>
<feature type="transmembrane region" description="Helical" evidence="5">
    <location>
        <begin position="158"/>
        <end position="176"/>
    </location>
</feature>
<dbReference type="InterPro" id="IPR039421">
    <property type="entry name" value="Type_1_exporter"/>
</dbReference>
<dbReference type="InterPro" id="IPR011527">
    <property type="entry name" value="ABC1_TM_dom"/>
</dbReference>
<dbReference type="RefSeq" id="WP_036621099.1">
    <property type="nucleotide sequence ID" value="NZ_BGML01000005.1"/>
</dbReference>
<accession>A0A090ZF66</accession>
<keyword evidence="3 5" id="KW-1133">Transmembrane helix</keyword>
<name>A0A090ZF66_PAEMA</name>
<dbReference type="Pfam" id="PF00664">
    <property type="entry name" value="ABC_membrane"/>
    <property type="match status" value="1"/>
</dbReference>
<dbReference type="GO" id="GO:0015421">
    <property type="term" value="F:ABC-type oligopeptide transporter activity"/>
    <property type="evidence" value="ECO:0007669"/>
    <property type="project" value="TreeGrafter"/>
</dbReference>
<dbReference type="InterPro" id="IPR036640">
    <property type="entry name" value="ABC1_TM_sf"/>
</dbReference>
<sequence>MFGKYKWIAAGVGHLHLFVLLLLMLQAADAVVSTLIPQYISKIIDAGLELRDISLIFKFMMISIGLYVLSHCFSLFSEFIFTALAKRISFNLKQKLLAKLFRLPGETINAHNDKLLSLFTNDVGIIERWLSNGIPIFISNLLFLIVITIVLLVYNSKLFIIILLVMLLSFISQTYFNKKITEKSKIVLEAYDDSFYYIRGTLHSILYSIGLGLKDYVLSNYMPLEEKALEANRKRGNTLKIAAIVPSIIILVGNVFLLGVGALLVMHDQITVGILTVFVYYSNQIIGPIKAVTNYVAGWKQAKVSIDRVELIMNAEEVD</sequence>
<keyword evidence="8" id="KW-1185">Reference proteome</keyword>
<dbReference type="GeneID" id="77012324"/>
<evidence type="ECO:0000256" key="3">
    <source>
        <dbReference type="ARBA" id="ARBA00022989"/>
    </source>
</evidence>
<feature type="domain" description="ABC transmembrane type-1" evidence="6">
    <location>
        <begin position="20"/>
        <end position="301"/>
    </location>
</feature>
<dbReference type="SUPFAM" id="SSF90123">
    <property type="entry name" value="ABC transporter transmembrane region"/>
    <property type="match status" value="1"/>
</dbReference>
<comment type="caution">
    <text evidence="7">The sequence shown here is derived from an EMBL/GenBank/DDBJ whole genome shotgun (WGS) entry which is preliminary data.</text>
</comment>
<dbReference type="Gene3D" id="1.20.1560.10">
    <property type="entry name" value="ABC transporter type 1, transmembrane domain"/>
    <property type="match status" value="1"/>
</dbReference>
<dbReference type="STRING" id="44252.DJ90_512"/>
<protein>
    <submittedName>
        <fullName evidence="7">ABC transporter transmembrane region family protein</fullName>
    </submittedName>
</protein>
<feature type="transmembrane region" description="Helical" evidence="5">
    <location>
        <begin position="241"/>
        <end position="266"/>
    </location>
</feature>
<evidence type="ECO:0000256" key="2">
    <source>
        <dbReference type="ARBA" id="ARBA00022692"/>
    </source>
</evidence>
<dbReference type="PROSITE" id="PS50929">
    <property type="entry name" value="ABC_TM1F"/>
    <property type="match status" value="1"/>
</dbReference>
<organism evidence="7 8">
    <name type="scientific">Paenibacillus macerans</name>
    <name type="common">Bacillus macerans</name>
    <dbReference type="NCBI Taxonomy" id="44252"/>
    <lineage>
        <taxon>Bacteria</taxon>
        <taxon>Bacillati</taxon>
        <taxon>Bacillota</taxon>
        <taxon>Bacilli</taxon>
        <taxon>Bacillales</taxon>
        <taxon>Paenibacillaceae</taxon>
        <taxon>Paenibacillus</taxon>
    </lineage>
</organism>
<reference evidence="7 8" key="1">
    <citation type="submission" date="2014-04" db="EMBL/GenBank/DDBJ databases">
        <authorList>
            <person name="Bishop-Lilly K.A."/>
            <person name="Broomall S.M."/>
            <person name="Chain P.S."/>
            <person name="Chertkov O."/>
            <person name="Coyne S.R."/>
            <person name="Daligault H.E."/>
            <person name="Davenport K.W."/>
            <person name="Erkkila T."/>
            <person name="Frey K.G."/>
            <person name="Gibbons H.S."/>
            <person name="Gu W."/>
            <person name="Jaissle J."/>
            <person name="Johnson S.L."/>
            <person name="Koroleva G.I."/>
            <person name="Ladner J.T."/>
            <person name="Lo C.-C."/>
            <person name="Minogue T.D."/>
            <person name="Munk C."/>
            <person name="Palacios G.F."/>
            <person name="Redden C.L."/>
            <person name="Rosenzweig C.N."/>
            <person name="Scholz M.B."/>
            <person name="Teshima H."/>
            <person name="Xu Y."/>
        </authorList>
    </citation>
    <scope>NUCLEOTIDE SEQUENCE [LARGE SCALE GENOMIC DNA]</scope>
    <source>
        <strain evidence="7 8">8244</strain>
    </source>
</reference>
<dbReference type="HOGENOM" id="CLU_873578_0_0_9"/>
<evidence type="ECO:0000256" key="1">
    <source>
        <dbReference type="ARBA" id="ARBA00004651"/>
    </source>
</evidence>
<feature type="transmembrane region" description="Helical" evidence="5">
    <location>
        <begin position="54"/>
        <end position="85"/>
    </location>
</feature>
<dbReference type="Proteomes" id="UP000029278">
    <property type="component" value="Unassembled WGS sequence"/>
</dbReference>
<evidence type="ECO:0000259" key="6">
    <source>
        <dbReference type="PROSITE" id="PS50929"/>
    </source>
</evidence>
<gene>
    <name evidence="7" type="ORF">DJ90_512</name>
</gene>
<comment type="subcellular location">
    <subcellularLocation>
        <location evidence="1">Cell membrane</location>
        <topology evidence="1">Multi-pass membrane protein</topology>
    </subcellularLocation>
</comment>
<evidence type="ECO:0000256" key="5">
    <source>
        <dbReference type="SAM" id="Phobius"/>
    </source>
</evidence>